<dbReference type="Proteomes" id="UP001295684">
    <property type="component" value="Unassembled WGS sequence"/>
</dbReference>
<name>A0AAD2D980_EUPCR</name>
<evidence type="ECO:0000256" key="1">
    <source>
        <dbReference type="SAM" id="MobiDB-lite"/>
    </source>
</evidence>
<gene>
    <name evidence="3" type="ORF">ECRASSUSDP1_LOCUS25752</name>
</gene>
<keyword evidence="4" id="KW-1185">Reference proteome</keyword>
<feature type="region of interest" description="Disordered" evidence="1">
    <location>
        <begin position="1"/>
        <end position="30"/>
    </location>
</feature>
<dbReference type="Gene3D" id="3.20.90.10">
    <property type="entry name" value="Tubby Protein, Chain A"/>
    <property type="match status" value="1"/>
</dbReference>
<dbReference type="Pfam" id="PF01167">
    <property type="entry name" value="Tub"/>
    <property type="match status" value="1"/>
</dbReference>
<feature type="domain" description="Tubby C-terminal" evidence="2">
    <location>
        <begin position="161"/>
        <end position="240"/>
    </location>
</feature>
<feature type="compositionally biased region" description="Basic and acidic residues" evidence="1">
    <location>
        <begin position="75"/>
        <end position="84"/>
    </location>
</feature>
<dbReference type="InterPro" id="IPR025659">
    <property type="entry name" value="Tubby-like_C"/>
</dbReference>
<evidence type="ECO:0000313" key="4">
    <source>
        <dbReference type="Proteomes" id="UP001295684"/>
    </source>
</evidence>
<dbReference type="InterPro" id="IPR000007">
    <property type="entry name" value="Tubby_C"/>
</dbReference>
<proteinExistence type="predicted"/>
<protein>
    <recommendedName>
        <fullName evidence="2">Tubby C-terminal domain-containing protein</fullName>
    </recommendedName>
</protein>
<comment type="caution">
    <text evidence="3">The sequence shown here is derived from an EMBL/GenBank/DDBJ whole genome shotgun (WGS) entry which is preliminary data.</text>
</comment>
<sequence>MVGMRSHFSDTKSRNFHKLKGRAHETNQTEIAVCQHRKESFGESSDLIESCESKENNKDSQSLSKRNLRNRHRRDPSEEDKNTQKFEISQKYQDKLNSDNFINYPFLEEVDEKVYNAPKFRQIEKLHSRKIFLSYQACFIEKITSNLTGVTEKRSLIHLPIPKCCGNMQLSIIRNRSGLNRFHPKYVLVITIQQGNGNSMEREILVGKKRSGNKTSNYRISFDTKSAKEKGNKYIGKVRAVDS</sequence>
<reference evidence="3" key="1">
    <citation type="submission" date="2023-07" db="EMBL/GenBank/DDBJ databases">
        <authorList>
            <consortium name="AG Swart"/>
            <person name="Singh M."/>
            <person name="Singh A."/>
            <person name="Seah K."/>
            <person name="Emmerich C."/>
        </authorList>
    </citation>
    <scope>NUCLEOTIDE SEQUENCE</scope>
    <source>
        <strain evidence="3">DP1</strain>
    </source>
</reference>
<accession>A0AAD2D980</accession>
<dbReference type="SUPFAM" id="SSF54518">
    <property type="entry name" value="Tubby C-terminal domain-like"/>
    <property type="match status" value="1"/>
</dbReference>
<evidence type="ECO:0000313" key="3">
    <source>
        <dbReference type="EMBL" id="CAI2384230.1"/>
    </source>
</evidence>
<organism evidence="3 4">
    <name type="scientific">Euplotes crassus</name>
    <dbReference type="NCBI Taxonomy" id="5936"/>
    <lineage>
        <taxon>Eukaryota</taxon>
        <taxon>Sar</taxon>
        <taxon>Alveolata</taxon>
        <taxon>Ciliophora</taxon>
        <taxon>Intramacronucleata</taxon>
        <taxon>Spirotrichea</taxon>
        <taxon>Hypotrichia</taxon>
        <taxon>Euplotida</taxon>
        <taxon>Euplotidae</taxon>
        <taxon>Moneuplotes</taxon>
    </lineage>
</organism>
<evidence type="ECO:0000259" key="2">
    <source>
        <dbReference type="Pfam" id="PF01167"/>
    </source>
</evidence>
<dbReference type="EMBL" id="CAMPGE010026550">
    <property type="protein sequence ID" value="CAI2384230.1"/>
    <property type="molecule type" value="Genomic_DNA"/>
</dbReference>
<feature type="region of interest" description="Disordered" evidence="1">
    <location>
        <begin position="45"/>
        <end position="84"/>
    </location>
</feature>
<dbReference type="AlphaFoldDB" id="A0AAD2D980"/>